<keyword evidence="2" id="KW-1185">Reference proteome</keyword>
<proteinExistence type="predicted"/>
<reference evidence="1 2" key="1">
    <citation type="submission" date="2012-09" db="EMBL/GenBank/DDBJ databases">
        <title>Genome Sequence of alkane-degrading Bacterium Alcanivorax sp. 6-D-6.</title>
        <authorList>
            <person name="Lai Q."/>
            <person name="Shao Z."/>
        </authorList>
    </citation>
    <scope>NUCLEOTIDE SEQUENCE [LARGE SCALE GENOMIC DNA]</scope>
    <source>
        <strain evidence="1 2">6-D-6</strain>
    </source>
</reference>
<evidence type="ECO:0000313" key="2">
    <source>
        <dbReference type="Proteomes" id="UP000771797"/>
    </source>
</evidence>
<evidence type="ECO:0000313" key="1">
    <source>
        <dbReference type="EMBL" id="KAF0808433.1"/>
    </source>
</evidence>
<dbReference type="Proteomes" id="UP000771797">
    <property type="component" value="Unassembled WGS sequence"/>
</dbReference>
<name>A0ABQ6YEH4_9GAMM</name>
<dbReference type="Gene3D" id="3.40.50.300">
    <property type="entry name" value="P-loop containing nucleotide triphosphate hydrolases"/>
    <property type="match status" value="1"/>
</dbReference>
<dbReference type="InterPro" id="IPR027417">
    <property type="entry name" value="P-loop_NTPase"/>
</dbReference>
<dbReference type="EMBL" id="AQPF01000001">
    <property type="protein sequence ID" value="KAF0808433.1"/>
    <property type="molecule type" value="Genomic_DNA"/>
</dbReference>
<dbReference type="SUPFAM" id="SSF52540">
    <property type="entry name" value="P-loop containing nucleoside triphosphate hydrolases"/>
    <property type="match status" value="1"/>
</dbReference>
<protein>
    <submittedName>
        <fullName evidence="1">Branched-chain amino acid ABC transporter</fullName>
    </submittedName>
</protein>
<sequence length="87" mass="9212">MGWLTAWMGRRVKDSATNLPFGEDAEPVLDARPRHGPQVRGLSMAFGGVKAVSGLNWGALTSLTGPNGVGKTTVLNMSAGERFAVVW</sequence>
<accession>A0ABQ6YEH4</accession>
<comment type="caution">
    <text evidence="1">The sequence shown here is derived from an EMBL/GenBank/DDBJ whole genome shotgun (WGS) entry which is preliminary data.</text>
</comment>
<organism evidence="1 2">
    <name type="scientific">Alcanivorax xiamenensis</name>
    <dbReference type="NCBI Taxonomy" id="1177156"/>
    <lineage>
        <taxon>Bacteria</taxon>
        <taxon>Pseudomonadati</taxon>
        <taxon>Pseudomonadota</taxon>
        <taxon>Gammaproteobacteria</taxon>
        <taxon>Oceanospirillales</taxon>
        <taxon>Alcanivoracaceae</taxon>
        <taxon>Alcanivorax</taxon>
    </lineage>
</organism>
<gene>
    <name evidence="1" type="ORF">A6D6_00142</name>
</gene>